<evidence type="ECO:0000256" key="1">
    <source>
        <dbReference type="SAM" id="MobiDB-lite"/>
    </source>
</evidence>
<feature type="compositionally biased region" description="Acidic residues" evidence="1">
    <location>
        <begin position="92"/>
        <end position="114"/>
    </location>
</feature>
<dbReference type="EMBL" id="JABFAD010000001">
    <property type="protein sequence ID" value="MBA0791406.1"/>
    <property type="molecule type" value="Genomic_DNA"/>
</dbReference>
<evidence type="ECO:0000313" key="3">
    <source>
        <dbReference type="Proteomes" id="UP000593560"/>
    </source>
</evidence>
<reference evidence="2 3" key="1">
    <citation type="journal article" date="2019" name="Genome Biol. Evol.">
        <title>Insights into the evolution of the New World diploid cottons (Gossypium, subgenus Houzingenia) based on genome sequencing.</title>
        <authorList>
            <person name="Grover C.E."/>
            <person name="Arick M.A. 2nd"/>
            <person name="Thrash A."/>
            <person name="Conover J.L."/>
            <person name="Sanders W.S."/>
            <person name="Peterson D.G."/>
            <person name="Frelichowski J.E."/>
            <person name="Scheffler J.A."/>
            <person name="Scheffler B.E."/>
            <person name="Wendel J.F."/>
        </authorList>
    </citation>
    <scope>NUCLEOTIDE SEQUENCE [LARGE SCALE GENOMIC DNA]</scope>
    <source>
        <strain evidence="2">0</strain>
        <tissue evidence="2">Leaf</tissue>
    </source>
</reference>
<name>A0A7J9G1G6_9ROSI</name>
<organism evidence="2 3">
    <name type="scientific">Gossypium harknessii</name>
    <dbReference type="NCBI Taxonomy" id="34285"/>
    <lineage>
        <taxon>Eukaryota</taxon>
        <taxon>Viridiplantae</taxon>
        <taxon>Streptophyta</taxon>
        <taxon>Embryophyta</taxon>
        <taxon>Tracheophyta</taxon>
        <taxon>Spermatophyta</taxon>
        <taxon>Magnoliopsida</taxon>
        <taxon>eudicotyledons</taxon>
        <taxon>Gunneridae</taxon>
        <taxon>Pentapetalae</taxon>
        <taxon>rosids</taxon>
        <taxon>malvids</taxon>
        <taxon>Malvales</taxon>
        <taxon>Malvaceae</taxon>
        <taxon>Malvoideae</taxon>
        <taxon>Gossypium</taxon>
    </lineage>
</organism>
<gene>
    <name evidence="2" type="ORF">Gohar_015985</name>
</gene>
<dbReference type="Proteomes" id="UP000593560">
    <property type="component" value="Unassembled WGS sequence"/>
</dbReference>
<feature type="region of interest" description="Disordered" evidence="1">
    <location>
        <begin position="80"/>
        <end position="114"/>
    </location>
</feature>
<comment type="caution">
    <text evidence="2">The sequence shown here is derived from an EMBL/GenBank/DDBJ whole genome shotgun (WGS) entry which is preliminary data.</text>
</comment>
<proteinExistence type="predicted"/>
<evidence type="ECO:0000313" key="2">
    <source>
        <dbReference type="EMBL" id="MBA0791406.1"/>
    </source>
</evidence>
<dbReference type="OrthoDB" id="10540175at2759"/>
<protein>
    <submittedName>
        <fullName evidence="2">Uncharacterized protein</fullName>
    </submittedName>
</protein>
<accession>A0A7J9G1G6</accession>
<sequence>MILKDIAVVPVVQEFYASLRDQASRSTKGHIWETRKQICIGKLIYQNMKRCANGKKVGVFFPHLVTALCRKVPNYTPDMFGLTHPEKKEEVHESEEEREDELEEGDDEMDFEDD</sequence>
<keyword evidence="3" id="KW-1185">Reference proteome</keyword>
<dbReference type="AlphaFoldDB" id="A0A7J9G1G6"/>